<reference evidence="1" key="3">
    <citation type="submission" date="2023-05" db="EMBL/GenBank/DDBJ databases">
        <authorList>
            <person name="Smith C.H."/>
        </authorList>
    </citation>
    <scope>NUCLEOTIDE SEQUENCE</scope>
    <source>
        <strain evidence="1">CHS0354</strain>
        <tissue evidence="1">Mantle</tissue>
    </source>
</reference>
<evidence type="ECO:0000313" key="1">
    <source>
        <dbReference type="EMBL" id="KAK3579595.1"/>
    </source>
</evidence>
<reference evidence="1" key="2">
    <citation type="journal article" date="2021" name="Genome Biol. Evol.">
        <title>Developing a high-quality reference genome for a parasitic bivalve with doubly uniparental inheritance (Bivalvia: Unionida).</title>
        <authorList>
            <person name="Smith C.H."/>
        </authorList>
    </citation>
    <scope>NUCLEOTIDE SEQUENCE</scope>
    <source>
        <strain evidence="1">CHS0354</strain>
        <tissue evidence="1">Mantle</tissue>
    </source>
</reference>
<evidence type="ECO:0000313" key="2">
    <source>
        <dbReference type="Proteomes" id="UP001195483"/>
    </source>
</evidence>
<keyword evidence="2" id="KW-1185">Reference proteome</keyword>
<proteinExistence type="predicted"/>
<dbReference type="AlphaFoldDB" id="A0AAE0RUL1"/>
<dbReference type="Proteomes" id="UP001195483">
    <property type="component" value="Unassembled WGS sequence"/>
</dbReference>
<protein>
    <submittedName>
        <fullName evidence="1">Uncharacterized protein</fullName>
    </submittedName>
</protein>
<accession>A0AAE0RUL1</accession>
<gene>
    <name evidence="1" type="ORF">CHS0354_035107</name>
</gene>
<comment type="caution">
    <text evidence="1">The sequence shown here is derived from an EMBL/GenBank/DDBJ whole genome shotgun (WGS) entry which is preliminary data.</text>
</comment>
<name>A0AAE0RUL1_9BIVA</name>
<dbReference type="EMBL" id="JAEAOA010002060">
    <property type="protein sequence ID" value="KAK3579595.1"/>
    <property type="molecule type" value="Genomic_DNA"/>
</dbReference>
<reference evidence="1" key="1">
    <citation type="journal article" date="2021" name="Genome Biol. Evol.">
        <title>A High-Quality Reference Genome for a Parasitic Bivalve with Doubly Uniparental Inheritance (Bivalvia: Unionida).</title>
        <authorList>
            <person name="Smith C.H."/>
        </authorList>
    </citation>
    <scope>NUCLEOTIDE SEQUENCE</scope>
    <source>
        <strain evidence="1">CHS0354</strain>
    </source>
</reference>
<organism evidence="1 2">
    <name type="scientific">Potamilus streckersoni</name>
    <dbReference type="NCBI Taxonomy" id="2493646"/>
    <lineage>
        <taxon>Eukaryota</taxon>
        <taxon>Metazoa</taxon>
        <taxon>Spiralia</taxon>
        <taxon>Lophotrochozoa</taxon>
        <taxon>Mollusca</taxon>
        <taxon>Bivalvia</taxon>
        <taxon>Autobranchia</taxon>
        <taxon>Heteroconchia</taxon>
        <taxon>Palaeoheterodonta</taxon>
        <taxon>Unionida</taxon>
        <taxon>Unionoidea</taxon>
        <taxon>Unionidae</taxon>
        <taxon>Ambleminae</taxon>
        <taxon>Lampsilini</taxon>
        <taxon>Potamilus</taxon>
    </lineage>
</organism>
<sequence>MKIRDAQKHENDIHGYMKKGAVQNIIAVEKYENAIHGNMKIMAVEKHWNDIHGNMKTMAVENVGMKYMEIGRK</sequence>